<keyword evidence="7 9" id="KW-1133">Transmembrane helix</keyword>
<dbReference type="InterPro" id="IPR050739">
    <property type="entry name" value="MFP"/>
</dbReference>
<evidence type="ECO:0000256" key="8">
    <source>
        <dbReference type="ARBA" id="ARBA00023136"/>
    </source>
</evidence>
<comment type="subcellular location">
    <subcellularLocation>
        <location evidence="1 9">Cell inner membrane</location>
        <topology evidence="1 9">Single-pass membrane protein</topology>
    </subcellularLocation>
</comment>
<dbReference type="InterPro" id="IPR058982">
    <property type="entry name" value="Beta-barrel_AprE"/>
</dbReference>
<feature type="transmembrane region" description="Helical" evidence="9">
    <location>
        <begin position="33"/>
        <end position="51"/>
    </location>
</feature>
<keyword evidence="3 9" id="KW-0813">Transport</keyword>
<keyword evidence="5 9" id="KW-0997">Cell inner membrane</keyword>
<evidence type="ECO:0000256" key="1">
    <source>
        <dbReference type="ARBA" id="ARBA00004377"/>
    </source>
</evidence>
<dbReference type="InterPro" id="IPR010129">
    <property type="entry name" value="T1SS_HlyD"/>
</dbReference>
<accession>A0ABW9VGE3</accession>
<dbReference type="EMBL" id="WWCM01000002">
    <property type="protein sequence ID" value="MYM38689.1"/>
    <property type="molecule type" value="Genomic_DNA"/>
</dbReference>
<proteinExistence type="inferred from homology"/>
<name>A0ABW9VGE3_9BURK</name>
<feature type="domain" description="AprE-like long alpha-helical hairpin" evidence="10">
    <location>
        <begin position="106"/>
        <end position="293"/>
    </location>
</feature>
<dbReference type="InterPro" id="IPR058781">
    <property type="entry name" value="HH_AprE-like"/>
</dbReference>
<keyword evidence="13" id="KW-1185">Reference proteome</keyword>
<evidence type="ECO:0000256" key="5">
    <source>
        <dbReference type="ARBA" id="ARBA00022519"/>
    </source>
</evidence>
<evidence type="ECO:0000313" key="12">
    <source>
        <dbReference type="EMBL" id="MYM38689.1"/>
    </source>
</evidence>
<evidence type="ECO:0000256" key="6">
    <source>
        <dbReference type="ARBA" id="ARBA00022692"/>
    </source>
</evidence>
<sequence>MNMIKKQDAAVEVISHDVAPLTVNTDAAAYARLGWLIVLAGVLGFVLWASFAPLDKGSPLSGTVTKEGNKKAIQYLQNGIVQDILVKDGDHVAAGQVLVRMNAVQAKSALDITQVQYISARSAEARLLAELQGKHTVSLPESLQEYRSESQTTEAMALQNQLISSRQASLQSEMSVMDETIAGLQAQVKGVEESRASKKAQLAMLKEQIDSMADLAKDGFIARNRYLDVKRNYEQVVGAIAEDTGTLGRAQKQISETQLRKTLRQSDYQKEVRSQLADARKEAEALQGRLTGQKFDVGSVELKAPVAGVVVGSSVFTKGGVVGAGAKLMEIVPDDDALVVEGQLAVNLIDRIHVGLPVEMNFAAFNANRTPHIPGEVIQVAADRSIDERTGAPYYKVRARVSPEGVKLIQQKKLAIVPGMPVDMFVKTGERTMMSYLLKPLFDRAKSSMTED</sequence>
<dbReference type="PRINTS" id="PR01490">
    <property type="entry name" value="RTXTOXIND"/>
</dbReference>
<keyword evidence="8 9" id="KW-0472">Membrane</keyword>
<comment type="caution">
    <text evidence="12">The sequence shown here is derived from an EMBL/GenBank/DDBJ whole genome shotgun (WGS) entry which is preliminary data.</text>
</comment>
<evidence type="ECO:0000259" key="11">
    <source>
        <dbReference type="Pfam" id="PF26002"/>
    </source>
</evidence>
<dbReference type="RefSeq" id="WP_161038065.1">
    <property type="nucleotide sequence ID" value="NZ_WWCM01000002.1"/>
</dbReference>
<dbReference type="Pfam" id="PF25994">
    <property type="entry name" value="HH_AprE"/>
    <property type="match status" value="1"/>
</dbReference>
<protein>
    <recommendedName>
        <fullName evidence="9">Membrane fusion protein (MFP) family protein</fullName>
    </recommendedName>
</protein>
<reference evidence="12 13" key="1">
    <citation type="submission" date="2019-12" db="EMBL/GenBank/DDBJ databases">
        <title>Novel species isolated from a subtropical stream in China.</title>
        <authorList>
            <person name="Lu H."/>
        </authorList>
    </citation>
    <scope>NUCLEOTIDE SEQUENCE [LARGE SCALE GENOMIC DNA]</scope>
    <source>
        <strain evidence="12 13">CY13W</strain>
    </source>
</reference>
<dbReference type="Gene3D" id="2.40.30.170">
    <property type="match status" value="1"/>
</dbReference>
<dbReference type="Pfam" id="PF26002">
    <property type="entry name" value="Beta-barrel_AprE"/>
    <property type="match status" value="1"/>
</dbReference>
<evidence type="ECO:0000256" key="3">
    <source>
        <dbReference type="ARBA" id="ARBA00022448"/>
    </source>
</evidence>
<keyword evidence="6 9" id="KW-0812">Transmembrane</keyword>
<evidence type="ECO:0000256" key="2">
    <source>
        <dbReference type="ARBA" id="ARBA00009477"/>
    </source>
</evidence>
<feature type="domain" description="AprE-like beta-barrel" evidence="11">
    <location>
        <begin position="338"/>
        <end position="429"/>
    </location>
</feature>
<comment type="similarity">
    <text evidence="2 9">Belongs to the membrane fusion protein (MFP) (TC 8.A.1) family.</text>
</comment>
<organism evidence="12 13">
    <name type="scientific">Duganella qianjiadongensis</name>
    <dbReference type="NCBI Taxonomy" id="2692176"/>
    <lineage>
        <taxon>Bacteria</taxon>
        <taxon>Pseudomonadati</taxon>
        <taxon>Pseudomonadota</taxon>
        <taxon>Betaproteobacteria</taxon>
        <taxon>Burkholderiales</taxon>
        <taxon>Oxalobacteraceae</taxon>
        <taxon>Telluria group</taxon>
        <taxon>Duganella</taxon>
    </lineage>
</organism>
<dbReference type="NCBIfam" id="TIGR01843">
    <property type="entry name" value="type_I_hlyD"/>
    <property type="match status" value="1"/>
</dbReference>
<dbReference type="PANTHER" id="PTHR30386">
    <property type="entry name" value="MEMBRANE FUSION SUBUNIT OF EMRAB-TOLC MULTIDRUG EFFLUX PUMP"/>
    <property type="match status" value="1"/>
</dbReference>
<evidence type="ECO:0000259" key="10">
    <source>
        <dbReference type="Pfam" id="PF25994"/>
    </source>
</evidence>
<dbReference type="Proteomes" id="UP000478090">
    <property type="component" value="Unassembled WGS sequence"/>
</dbReference>
<dbReference type="Gene3D" id="2.40.50.100">
    <property type="match status" value="1"/>
</dbReference>
<evidence type="ECO:0000256" key="7">
    <source>
        <dbReference type="ARBA" id="ARBA00022989"/>
    </source>
</evidence>
<keyword evidence="4 9" id="KW-1003">Cell membrane</keyword>
<gene>
    <name evidence="12" type="ORF">GTP27_05035</name>
</gene>
<dbReference type="PANTHER" id="PTHR30386:SF17">
    <property type="entry name" value="ALKALINE PROTEASE SECRETION PROTEIN APRE"/>
    <property type="match status" value="1"/>
</dbReference>
<evidence type="ECO:0000256" key="9">
    <source>
        <dbReference type="RuleBase" id="RU365093"/>
    </source>
</evidence>
<evidence type="ECO:0000313" key="13">
    <source>
        <dbReference type="Proteomes" id="UP000478090"/>
    </source>
</evidence>
<evidence type="ECO:0000256" key="4">
    <source>
        <dbReference type="ARBA" id="ARBA00022475"/>
    </source>
</evidence>